<name>A0AAW9SYE0_CORAY</name>
<dbReference type="EMBL" id="CP065628">
    <property type="protein sequence ID" value="QPR31186.1"/>
    <property type="molecule type" value="Genomic_DNA"/>
</dbReference>
<keyword evidence="10" id="KW-1185">Reference proteome</keyword>
<reference evidence="6" key="3">
    <citation type="submission" date="2024-05" db="EMBL/GenBank/DDBJ databases">
        <authorList>
            <person name="Wolfe A."/>
        </authorList>
    </citation>
    <scope>NUCLEOTIDE SEQUENCE</scope>
    <source>
        <strain evidence="6">UMB1064</strain>
    </source>
</reference>
<reference evidence="6" key="2">
    <citation type="submission" date="2023-05" db="EMBL/GenBank/DDBJ databases">
        <authorList>
            <person name="Du J."/>
        </authorList>
    </citation>
    <scope>NUCLEOTIDE SEQUENCE</scope>
    <source>
        <strain evidence="6">UMB1064</strain>
    </source>
</reference>
<dbReference type="Proteomes" id="UP000595198">
    <property type="component" value="Chromosome"/>
</dbReference>
<dbReference type="EMBL" id="CP066023">
    <property type="protein sequence ID" value="QQB83063.1"/>
    <property type="molecule type" value="Genomic_DNA"/>
</dbReference>
<dbReference type="AlphaFoldDB" id="A0AAW9SYE0"/>
<evidence type="ECO:0000313" key="7">
    <source>
        <dbReference type="EMBL" id="QPR31186.1"/>
    </source>
</evidence>
<accession>A0AAW9SYE0</accession>
<evidence type="ECO:0000256" key="5">
    <source>
        <dbReference type="ARBA" id="ARBA00023136"/>
    </source>
</evidence>
<evidence type="ECO:0000313" key="6">
    <source>
        <dbReference type="EMBL" id="MEO3717443.1"/>
    </source>
</evidence>
<keyword evidence="3" id="KW-0812">Transmembrane</keyword>
<evidence type="ECO:0000313" key="9">
    <source>
        <dbReference type="Proteomes" id="UP000594774"/>
    </source>
</evidence>
<comment type="similarity">
    <text evidence="2">Belongs to the TMEM86 family.</text>
</comment>
<dbReference type="EMBL" id="JASOOY020000027">
    <property type="protein sequence ID" value="MEO3717443.1"/>
    <property type="molecule type" value="Genomic_DNA"/>
</dbReference>
<organism evidence="6 11">
    <name type="scientific">Corynebacterium amycolatum</name>
    <dbReference type="NCBI Taxonomy" id="43765"/>
    <lineage>
        <taxon>Bacteria</taxon>
        <taxon>Bacillati</taxon>
        <taxon>Actinomycetota</taxon>
        <taxon>Actinomycetes</taxon>
        <taxon>Mycobacteriales</taxon>
        <taxon>Corynebacteriaceae</taxon>
        <taxon>Corynebacterium</taxon>
    </lineage>
</organism>
<evidence type="ECO:0000313" key="11">
    <source>
        <dbReference type="Proteomes" id="UP001223646"/>
    </source>
</evidence>
<dbReference type="Pfam" id="PF07947">
    <property type="entry name" value="YhhN"/>
    <property type="match status" value="1"/>
</dbReference>
<sequence>MTTKRAGLLSKLTTTKLPGTKETVADMFVRRTGEGLGALVGIASASSDTRRAPERAGYIAASAVNVVSSAFGWETPRRVSKTVLMPLLAANVWRRRHETSRFTTTTLLIGLAGGWLGDLILMPNKPNLNRGSVPFAVNQVAYHVLLWRAGARISALRAAIRFPLWAGSVPLVGAVKPEALPAAVGYGPLLAVTSALADDPVLLEGAGAVGTDEQTGLPIADATYGLGHGGNLFLISDTLLMARKMFAEEGVVGKLLNAAVMDTYTVAQLFLVEGLLALDRA</sequence>
<keyword evidence="4" id="KW-1133">Transmembrane helix</keyword>
<comment type="subcellular location">
    <subcellularLocation>
        <location evidence="1">Membrane</location>
        <topology evidence="1">Multi-pass membrane protein</topology>
    </subcellularLocation>
</comment>
<evidence type="ECO:0000256" key="1">
    <source>
        <dbReference type="ARBA" id="ARBA00004141"/>
    </source>
</evidence>
<evidence type="ECO:0000256" key="4">
    <source>
        <dbReference type="ARBA" id="ARBA00022989"/>
    </source>
</evidence>
<evidence type="ECO:0000313" key="10">
    <source>
        <dbReference type="Proteomes" id="UP000595198"/>
    </source>
</evidence>
<evidence type="ECO:0000256" key="3">
    <source>
        <dbReference type="ARBA" id="ARBA00022692"/>
    </source>
</evidence>
<dbReference type="GO" id="GO:0016020">
    <property type="term" value="C:membrane"/>
    <property type="evidence" value="ECO:0007669"/>
    <property type="project" value="UniProtKB-SubCell"/>
</dbReference>
<gene>
    <name evidence="7" type="ORF">I6G95_01510</name>
    <name evidence="8" type="ORF">I6H48_02115</name>
    <name evidence="6" type="ORF">QP460_007570</name>
</gene>
<keyword evidence="5" id="KW-0472">Membrane</keyword>
<evidence type="ECO:0000256" key="2">
    <source>
        <dbReference type="ARBA" id="ARBA00007375"/>
    </source>
</evidence>
<dbReference type="Proteomes" id="UP001223646">
    <property type="component" value="Unassembled WGS sequence"/>
</dbReference>
<proteinExistence type="inferred from homology"/>
<evidence type="ECO:0000313" key="8">
    <source>
        <dbReference type="EMBL" id="QQB83063.1"/>
    </source>
</evidence>
<dbReference type="Proteomes" id="UP000594774">
    <property type="component" value="Chromosome"/>
</dbReference>
<dbReference type="InterPro" id="IPR012506">
    <property type="entry name" value="TMEM86B-like"/>
</dbReference>
<reference evidence="9 10" key="1">
    <citation type="submission" date="2020-12" db="EMBL/GenBank/DDBJ databases">
        <title>FDA dAtabase for Regulatory Grade micrObial Sequences (FDA-ARGOS): Supporting development and validation of Infectious Disease Dx tests.</title>
        <authorList>
            <person name="Sproer C."/>
            <person name="Gronow S."/>
            <person name="Severitt S."/>
            <person name="Schroder I."/>
            <person name="Tallon L."/>
            <person name="Sadzewicz L."/>
            <person name="Zhao X."/>
            <person name="Boylan J."/>
            <person name="Ott S."/>
            <person name="Bowen H."/>
            <person name="Vavikolanu K."/>
            <person name="Mehta A."/>
            <person name="Aluvathingal J."/>
            <person name="Nadendla S."/>
            <person name="Lowell S."/>
            <person name="Myers T."/>
            <person name="Yan Y."/>
            <person name="Sichtig H."/>
        </authorList>
    </citation>
    <scope>NUCLEOTIDE SEQUENCE [LARGE SCALE GENOMIC DNA]</scope>
    <source>
        <strain evidence="7 9">FDAARGOS_938</strain>
        <strain evidence="8 10">FDAARGOS_991</strain>
    </source>
</reference>
<dbReference type="RefSeq" id="WP_070628460.1">
    <property type="nucleotide sequence ID" value="NZ_CP065628.1"/>
</dbReference>
<protein>
    <submittedName>
        <fullName evidence="6">Lysoplasmalogenase</fullName>
    </submittedName>
</protein>